<dbReference type="EMBL" id="PXZM01000029">
    <property type="protein sequence ID" value="PSJ93493.1"/>
    <property type="molecule type" value="Genomic_DNA"/>
</dbReference>
<reference evidence="1 2" key="1">
    <citation type="submission" date="2018-03" db="EMBL/GenBank/DDBJ databases">
        <title>Brevisbacillus phylogenomics.</title>
        <authorList>
            <person name="Dunlap C."/>
        </authorList>
    </citation>
    <scope>NUCLEOTIDE SEQUENCE [LARGE SCALE GENOMIC DNA]</scope>
    <source>
        <strain evidence="1 2">NRRL NRS-1210</strain>
    </source>
</reference>
<organism evidence="1 2">
    <name type="scientific">Brevibacillus fortis</name>
    <dbReference type="NCBI Taxonomy" id="2126352"/>
    <lineage>
        <taxon>Bacteria</taxon>
        <taxon>Bacillati</taxon>
        <taxon>Bacillota</taxon>
        <taxon>Bacilli</taxon>
        <taxon>Bacillales</taxon>
        <taxon>Paenibacillaceae</taxon>
        <taxon>Brevibacillus</taxon>
    </lineage>
</organism>
<accession>A0A2P7V2T2</accession>
<sequence>MRKHRALSATFHFYIQHIKRFPTNWEIEYGFETNTRDEAQQISPMEYEGEVIGNIHENPEFLEAS</sequence>
<dbReference type="Proteomes" id="UP000240419">
    <property type="component" value="Unassembled WGS sequence"/>
</dbReference>
<evidence type="ECO:0008006" key="3">
    <source>
        <dbReference type="Google" id="ProtNLM"/>
    </source>
</evidence>
<dbReference type="AlphaFoldDB" id="A0A2P7V2T2"/>
<dbReference type="InterPro" id="IPR023385">
    <property type="entry name" value="YopX-like_C"/>
</dbReference>
<evidence type="ECO:0000313" key="2">
    <source>
        <dbReference type="Proteomes" id="UP000240419"/>
    </source>
</evidence>
<dbReference type="Gene3D" id="2.30.30.290">
    <property type="entry name" value="YopX-like domains"/>
    <property type="match status" value="1"/>
</dbReference>
<comment type="caution">
    <text evidence="1">The sequence shown here is derived from an EMBL/GenBank/DDBJ whole genome shotgun (WGS) entry which is preliminary data.</text>
</comment>
<protein>
    <recommendedName>
        <fullName evidence="3">YopX protein domain-containing protein</fullName>
    </recommendedName>
</protein>
<keyword evidence="2" id="KW-1185">Reference proteome</keyword>
<evidence type="ECO:0000313" key="1">
    <source>
        <dbReference type="EMBL" id="PSJ93493.1"/>
    </source>
</evidence>
<name>A0A2P7V2T2_9BACL</name>
<proteinExistence type="predicted"/>
<dbReference type="SUPFAM" id="SSF159006">
    <property type="entry name" value="YopX-like"/>
    <property type="match status" value="1"/>
</dbReference>
<gene>
    <name evidence="1" type="ORF">C7R93_18415</name>
</gene>